<evidence type="ECO:0000313" key="2">
    <source>
        <dbReference type="Proteomes" id="UP000446658"/>
    </source>
</evidence>
<dbReference type="InterPro" id="IPR005564">
    <property type="entry name" value="Major_capsid_GpE"/>
</dbReference>
<dbReference type="AlphaFoldDB" id="A0A844G887"/>
<keyword evidence="2" id="KW-1185">Reference proteome</keyword>
<dbReference type="Pfam" id="PF03864">
    <property type="entry name" value="Phage_cap_E"/>
    <property type="match status" value="1"/>
</dbReference>
<comment type="caution">
    <text evidence="1">The sequence shown here is derived from an EMBL/GenBank/DDBJ whole genome shotgun (WGS) entry which is preliminary data.</text>
</comment>
<dbReference type="RefSeq" id="WP_230368960.1">
    <property type="nucleotide sequence ID" value="NZ_WLYX01000001.1"/>
</dbReference>
<gene>
    <name evidence="1" type="ORF">GKE73_02055</name>
</gene>
<accession>A0A844G887</accession>
<evidence type="ECO:0000313" key="1">
    <source>
        <dbReference type="EMBL" id="MTD32523.1"/>
    </source>
</evidence>
<protein>
    <submittedName>
        <fullName evidence="1">Major capsid protein</fullName>
    </submittedName>
</protein>
<organism evidence="1 2">
    <name type="scientific">Paludibacterium denitrificans</name>
    <dbReference type="NCBI Taxonomy" id="2675226"/>
    <lineage>
        <taxon>Bacteria</taxon>
        <taxon>Pseudomonadati</taxon>
        <taxon>Pseudomonadota</taxon>
        <taxon>Betaproteobacteria</taxon>
        <taxon>Neisseriales</taxon>
        <taxon>Chromobacteriaceae</taxon>
        <taxon>Paludibacterium</taxon>
    </lineage>
</organism>
<reference evidence="1 2" key="1">
    <citation type="submission" date="2019-11" db="EMBL/GenBank/DDBJ databases">
        <title>Draft genome sequence of Paludibacterium sp. dN18-1.</title>
        <authorList>
            <person name="Im W.-T."/>
        </authorList>
    </citation>
    <scope>NUCLEOTIDE SEQUENCE [LARGE SCALE GENOMIC DNA]</scope>
    <source>
        <strain evidence="2">dN 18-1</strain>
    </source>
</reference>
<dbReference type="EMBL" id="WLYX01000001">
    <property type="protein sequence ID" value="MTD32523.1"/>
    <property type="molecule type" value="Genomic_DNA"/>
</dbReference>
<dbReference type="Proteomes" id="UP000446658">
    <property type="component" value="Unassembled WGS sequence"/>
</dbReference>
<name>A0A844G887_9NEIS</name>
<sequence>MPQSLADILKDPCFNVASLTESIKLLPNTFSKVGQSGIFKGKGINTRTVAIEYAQGRIHLLANKDVGSPGQRTKRNPRNVRYFGVPHIPHDDTILAADLIGSRTFGSSDTLTVADVASVVNDHLQDMKSRHDLTREWMMLGAAKGQILDGDGQLMYDLFKEFGIQKKVIEFKLSDPAFNVKKACADICRHVEKNLLGDVSNGIKAWVDADFFDAFTTHPNVEKAFFGWAAAQEALGGDTRSGFKFGGVTFEEYTGEVPTADGKTSVSLIASGRGHVVPLGTMSTFAIYDAPGDFIEAVGTIGQPYYAKIKNTDFDRGVDLHTQSNPLPLCLRPGVLVELQLK</sequence>
<proteinExistence type="predicted"/>